<evidence type="ECO:0000256" key="3">
    <source>
        <dbReference type="PIRSR" id="PIRSR000149-1"/>
    </source>
</evidence>
<dbReference type="CDD" id="cd18126">
    <property type="entry name" value="GAPDH_I_C"/>
    <property type="match status" value="1"/>
</dbReference>
<dbReference type="InterPro" id="IPR020831">
    <property type="entry name" value="GlycerAld/Erythrose_P_DH"/>
</dbReference>
<dbReference type="InterPro" id="IPR020829">
    <property type="entry name" value="GlycerAld_3-P_DH_cat"/>
</dbReference>
<dbReference type="SMART" id="SM00846">
    <property type="entry name" value="Gp_dh_N"/>
    <property type="match status" value="1"/>
</dbReference>
<accession>A0A3D8IRQ8</accession>
<name>A0A3D8IRQ8_9HELI</name>
<reference evidence="9 10" key="1">
    <citation type="submission" date="2018-04" db="EMBL/GenBank/DDBJ databases">
        <title>Novel Campyloabacter and Helicobacter Species and Strains.</title>
        <authorList>
            <person name="Mannion A.J."/>
            <person name="Shen Z."/>
            <person name="Fox J.G."/>
        </authorList>
    </citation>
    <scope>NUCLEOTIDE SEQUENCE [LARGE SCALE GENOMIC DNA]</scope>
    <source>
        <strain evidence="9 10">MIT 12-6600</strain>
    </source>
</reference>
<dbReference type="SUPFAM" id="SSF55347">
    <property type="entry name" value="Glyceraldehyde-3-phosphate dehydrogenase-like, C-terminal domain"/>
    <property type="match status" value="1"/>
</dbReference>
<feature type="binding site" evidence="4">
    <location>
        <begin position="215"/>
        <end position="216"/>
    </location>
    <ligand>
        <name>D-glyceraldehyde 3-phosphate</name>
        <dbReference type="ChEBI" id="CHEBI:59776"/>
    </ligand>
</feature>
<dbReference type="GO" id="GO:0051287">
    <property type="term" value="F:NAD binding"/>
    <property type="evidence" value="ECO:0007669"/>
    <property type="project" value="InterPro"/>
</dbReference>
<evidence type="ECO:0000256" key="1">
    <source>
        <dbReference type="ARBA" id="ARBA00007406"/>
    </source>
</evidence>
<dbReference type="OrthoDB" id="9803304at2"/>
<gene>
    <name evidence="9" type="primary">gap</name>
    <name evidence="9" type="ORF">CQA54_04660</name>
</gene>
<dbReference type="GO" id="GO:0016620">
    <property type="term" value="F:oxidoreductase activity, acting on the aldehyde or oxo group of donors, NAD or NADP as acceptor"/>
    <property type="evidence" value="ECO:0007669"/>
    <property type="project" value="InterPro"/>
</dbReference>
<evidence type="ECO:0000256" key="4">
    <source>
        <dbReference type="PIRSR" id="PIRSR000149-2"/>
    </source>
</evidence>
<keyword evidence="5" id="KW-0547">Nucleotide-binding</keyword>
<dbReference type="InterPro" id="IPR020828">
    <property type="entry name" value="GlycerAld_3-P_DH_NAD(P)-bd"/>
</dbReference>
<comment type="similarity">
    <text evidence="1 7">Belongs to the glyceraldehyde-3-phosphate dehydrogenase family.</text>
</comment>
<dbReference type="AlphaFoldDB" id="A0A3D8IRQ8"/>
<feature type="binding site" evidence="4">
    <location>
        <begin position="155"/>
        <end position="157"/>
    </location>
    <ligand>
        <name>D-glyceraldehyde 3-phosphate</name>
        <dbReference type="ChEBI" id="CHEBI:59776"/>
    </ligand>
</feature>
<dbReference type="SUPFAM" id="SSF51735">
    <property type="entry name" value="NAD(P)-binding Rossmann-fold domains"/>
    <property type="match status" value="1"/>
</dbReference>
<dbReference type="EMBL" id="NXLT01000003">
    <property type="protein sequence ID" value="RDU67271.1"/>
    <property type="molecule type" value="Genomic_DNA"/>
</dbReference>
<protein>
    <submittedName>
        <fullName evidence="9">Type I glyceraldehyde-3-phosphate dehydrogenase</fullName>
    </submittedName>
</protein>
<evidence type="ECO:0000313" key="9">
    <source>
        <dbReference type="EMBL" id="RDU67271.1"/>
    </source>
</evidence>
<dbReference type="RefSeq" id="WP_115570993.1">
    <property type="nucleotide sequence ID" value="NZ_NXLT01000003.1"/>
</dbReference>
<dbReference type="InterPro" id="IPR006424">
    <property type="entry name" value="Glyceraldehyde-3-P_DH_1"/>
</dbReference>
<dbReference type="Gene3D" id="3.30.360.10">
    <property type="entry name" value="Dihydrodipicolinate Reductase, domain 2"/>
    <property type="match status" value="1"/>
</dbReference>
<evidence type="ECO:0000313" key="10">
    <source>
        <dbReference type="Proteomes" id="UP000256514"/>
    </source>
</evidence>
<dbReference type="PANTHER" id="PTHR43148">
    <property type="entry name" value="GLYCERALDEHYDE-3-PHOSPHATE DEHYDROGENASE 2"/>
    <property type="match status" value="1"/>
</dbReference>
<feature type="active site" description="Nucleophile" evidence="3">
    <location>
        <position position="156"/>
    </location>
</feature>
<dbReference type="GO" id="GO:0006006">
    <property type="term" value="P:glucose metabolic process"/>
    <property type="evidence" value="ECO:0007669"/>
    <property type="project" value="InterPro"/>
</dbReference>
<keyword evidence="2" id="KW-0560">Oxidoreductase</keyword>
<keyword evidence="10" id="KW-1185">Reference proteome</keyword>
<feature type="site" description="Activates thiol group during catalysis" evidence="6">
    <location>
        <position position="183"/>
    </location>
</feature>
<feature type="binding site" evidence="5">
    <location>
        <position position="33"/>
    </location>
    <ligand>
        <name>NAD(+)</name>
        <dbReference type="ChEBI" id="CHEBI:57540"/>
    </ligand>
</feature>
<dbReference type="PRINTS" id="PR00078">
    <property type="entry name" value="G3PDHDRGNASE"/>
</dbReference>
<dbReference type="PIRSF" id="PIRSF000149">
    <property type="entry name" value="GAP_DH"/>
    <property type="match status" value="1"/>
</dbReference>
<dbReference type="InterPro" id="IPR036291">
    <property type="entry name" value="NAD(P)-bd_dom_sf"/>
</dbReference>
<evidence type="ECO:0000259" key="8">
    <source>
        <dbReference type="SMART" id="SM00846"/>
    </source>
</evidence>
<evidence type="ECO:0000256" key="6">
    <source>
        <dbReference type="PIRSR" id="PIRSR000149-4"/>
    </source>
</evidence>
<feature type="binding site" evidence="4">
    <location>
        <position position="238"/>
    </location>
    <ligand>
        <name>D-glyceraldehyde 3-phosphate</name>
        <dbReference type="ChEBI" id="CHEBI:59776"/>
    </ligand>
</feature>
<dbReference type="FunFam" id="3.30.360.10:FF:000002">
    <property type="entry name" value="Glyceraldehyde-3-phosphate dehydrogenase"/>
    <property type="match status" value="1"/>
</dbReference>
<evidence type="ECO:0000256" key="2">
    <source>
        <dbReference type="ARBA" id="ARBA00023002"/>
    </source>
</evidence>
<evidence type="ECO:0000256" key="5">
    <source>
        <dbReference type="PIRSR" id="PIRSR000149-3"/>
    </source>
</evidence>
<keyword evidence="5" id="KW-0520">NAD</keyword>
<organism evidence="9 10">
    <name type="scientific">Helicobacter equorum</name>
    <dbReference type="NCBI Taxonomy" id="361872"/>
    <lineage>
        <taxon>Bacteria</taxon>
        <taxon>Pseudomonadati</taxon>
        <taxon>Campylobacterota</taxon>
        <taxon>Epsilonproteobacteria</taxon>
        <taxon>Campylobacterales</taxon>
        <taxon>Helicobacteraceae</taxon>
        <taxon>Helicobacter</taxon>
    </lineage>
</organism>
<feature type="binding site" evidence="5">
    <location>
        <position position="320"/>
    </location>
    <ligand>
        <name>NAD(+)</name>
        <dbReference type="ChEBI" id="CHEBI:57540"/>
    </ligand>
</feature>
<dbReference type="NCBIfam" id="TIGR01534">
    <property type="entry name" value="GAPDH-I"/>
    <property type="match status" value="1"/>
</dbReference>
<feature type="binding site" evidence="4">
    <location>
        <position position="186"/>
    </location>
    <ligand>
        <name>D-glyceraldehyde 3-phosphate</name>
        <dbReference type="ChEBI" id="CHEBI:59776"/>
    </ligand>
</feature>
<dbReference type="Pfam" id="PF00044">
    <property type="entry name" value="Gp_dh_N"/>
    <property type="match status" value="1"/>
</dbReference>
<evidence type="ECO:0000256" key="7">
    <source>
        <dbReference type="RuleBase" id="RU000397"/>
    </source>
</evidence>
<comment type="caution">
    <text evidence="9">The sequence shown here is derived from an EMBL/GenBank/DDBJ whole genome shotgun (WGS) entry which is preliminary data.</text>
</comment>
<feature type="binding site" evidence="5">
    <location>
        <position position="126"/>
    </location>
    <ligand>
        <name>NAD(+)</name>
        <dbReference type="ChEBI" id="CHEBI:57540"/>
    </ligand>
</feature>
<dbReference type="Pfam" id="PF02800">
    <property type="entry name" value="Gp_dh_C"/>
    <property type="match status" value="1"/>
</dbReference>
<proteinExistence type="inferred from homology"/>
<dbReference type="Proteomes" id="UP000256514">
    <property type="component" value="Unassembled WGS sequence"/>
</dbReference>
<feature type="domain" description="Glyceraldehyde 3-phosphate dehydrogenase NAD(P) binding" evidence="8">
    <location>
        <begin position="2"/>
        <end position="156"/>
    </location>
</feature>
<sequence>MTKIAINGLGRLGRSIFRAGVMRDDIEIILTHDIAQGAMIAHLLEYDSVHTSPLRNVTYTQTSDTTGIISFEYGTKTYNTTLITNVAREDLDFSVADVVIESSGKFLDSASMQTHIQKGVKKVIISAPAIDDTPTFVLGVNHALYQGESIISNASCTSNALAPIAKVLDSIFGIESGILSTIHSYTYDQNLLDNAHKTDKRRARAAAQNIIPTSTGAAKALYKVLPQLKNKLHGHSVRVPVADVSMVDFSVKLRQNPSADSINQALTEASNNELSGILAIDEHFRVSSDFIGNTYSAIVAKDLTFVLEGGMAKIMAWYDNECGYANRILDMARYITN</sequence>
<dbReference type="GO" id="GO:0050661">
    <property type="term" value="F:NADP binding"/>
    <property type="evidence" value="ECO:0007669"/>
    <property type="project" value="InterPro"/>
</dbReference>
<dbReference type="Gene3D" id="3.40.50.720">
    <property type="entry name" value="NAD(P)-binding Rossmann-like Domain"/>
    <property type="match status" value="1"/>
</dbReference>